<dbReference type="InterPro" id="IPR016181">
    <property type="entry name" value="Acyl_CoA_acyltransferase"/>
</dbReference>
<evidence type="ECO:0000313" key="1">
    <source>
        <dbReference type="EMBL" id="OHU88813.1"/>
    </source>
</evidence>
<dbReference type="OrthoDB" id="8479334at2"/>
<evidence type="ECO:0008006" key="3">
    <source>
        <dbReference type="Google" id="ProtNLM"/>
    </source>
</evidence>
<dbReference type="SUPFAM" id="SSF55729">
    <property type="entry name" value="Acyl-CoA N-acyltransferases (Nat)"/>
    <property type="match status" value="1"/>
</dbReference>
<organism evidence="1 2">
    <name type="scientific">Pseudoalteromonas amylolytica</name>
    <dbReference type="NCBI Taxonomy" id="1859457"/>
    <lineage>
        <taxon>Bacteria</taxon>
        <taxon>Pseudomonadati</taxon>
        <taxon>Pseudomonadota</taxon>
        <taxon>Gammaproteobacteria</taxon>
        <taxon>Alteromonadales</taxon>
        <taxon>Pseudoalteromonadaceae</taxon>
        <taxon>Pseudoalteromonas</taxon>
    </lineage>
</organism>
<dbReference type="Proteomes" id="UP000179786">
    <property type="component" value="Unassembled WGS sequence"/>
</dbReference>
<dbReference type="AlphaFoldDB" id="A0A1S1MQX4"/>
<accession>A0A1S1MQX4</accession>
<name>A0A1S1MQX4_9GAMM</name>
<protein>
    <recommendedName>
        <fullName evidence="3">N-acetyltransferase domain-containing protein</fullName>
    </recommendedName>
</protein>
<evidence type="ECO:0000313" key="2">
    <source>
        <dbReference type="Proteomes" id="UP000179786"/>
    </source>
</evidence>
<comment type="caution">
    <text evidence="1">The sequence shown here is derived from an EMBL/GenBank/DDBJ whole genome shotgun (WGS) entry which is preliminary data.</text>
</comment>
<proteinExistence type="predicted"/>
<dbReference type="Gene3D" id="3.40.630.30">
    <property type="match status" value="1"/>
</dbReference>
<sequence length="156" mass="17842">MNIKEVSANNLATYLNLAQCYEAEFSVLTKKKPDKDGLFMLDTEIAPPTKGYIVYVDNVPAGIAAIGCQGDSNYEVYEFYIVPYFRNEKLGTQFAHGIWQMLPGHWVVKQIQGANHAINFWQSCIKSYPHKNYQEGTYQDEYWGQVNKQSFLTTGH</sequence>
<reference evidence="1 2" key="1">
    <citation type="submission" date="2016-09" db="EMBL/GenBank/DDBJ databases">
        <title>Pseudoalteromonas amylolytica sp. nov., isolated from the surface seawater.</title>
        <authorList>
            <person name="Wu Y.-H."/>
            <person name="Cheng H."/>
            <person name="Jin X.-B."/>
            <person name="Wang C.-S."/>
            <person name="Xu X.-W."/>
        </authorList>
    </citation>
    <scope>NUCLEOTIDE SEQUENCE [LARGE SCALE GENOMIC DNA]</scope>
    <source>
        <strain evidence="1 2">JW1</strain>
    </source>
</reference>
<dbReference type="EMBL" id="MKJU01000030">
    <property type="protein sequence ID" value="OHU88813.1"/>
    <property type="molecule type" value="Genomic_DNA"/>
</dbReference>
<gene>
    <name evidence="1" type="ORF">BET10_18505</name>
</gene>
<dbReference type="STRING" id="1859457.BET10_18505"/>
<dbReference type="RefSeq" id="WP_070986725.1">
    <property type="nucleotide sequence ID" value="NZ_MKJU01000030.1"/>
</dbReference>
<keyword evidence="2" id="KW-1185">Reference proteome</keyword>